<protein>
    <submittedName>
        <fullName evidence="6">Transcriptional regulator</fullName>
    </submittedName>
</protein>
<reference evidence="6 7" key="1">
    <citation type="submission" date="2012-02" db="EMBL/GenBank/DDBJ databases">
        <title>Improved High-Quality Draft sequence of Microvirga sp. WSM3557.</title>
        <authorList>
            <consortium name="US DOE Joint Genome Institute"/>
            <person name="Lucas S."/>
            <person name="Han J."/>
            <person name="Lapidus A."/>
            <person name="Cheng J.-F."/>
            <person name="Goodwin L."/>
            <person name="Pitluck S."/>
            <person name="Peters L."/>
            <person name="Zhang X."/>
            <person name="Detter J.C."/>
            <person name="Han C."/>
            <person name="Tapia R."/>
            <person name="Land M."/>
            <person name="Hauser L."/>
            <person name="Kyrpides N."/>
            <person name="Ivanova N."/>
            <person name="Pagani I."/>
            <person name="Brau L."/>
            <person name="Yates R."/>
            <person name="O'Hara G."/>
            <person name="Rui T."/>
            <person name="Howieson J."/>
            <person name="Reeve W."/>
            <person name="Woyke T."/>
        </authorList>
    </citation>
    <scope>NUCLEOTIDE SEQUENCE [LARGE SCALE GENOMIC DNA]</scope>
    <source>
        <strain evidence="6 7">WSM3557</strain>
    </source>
</reference>
<evidence type="ECO:0000256" key="1">
    <source>
        <dbReference type="ARBA" id="ARBA00023015"/>
    </source>
</evidence>
<organism evidence="6 7">
    <name type="scientific">Microvirga lotononidis</name>
    <dbReference type="NCBI Taxonomy" id="864069"/>
    <lineage>
        <taxon>Bacteria</taxon>
        <taxon>Pseudomonadati</taxon>
        <taxon>Pseudomonadota</taxon>
        <taxon>Alphaproteobacteria</taxon>
        <taxon>Hyphomicrobiales</taxon>
        <taxon>Methylobacteriaceae</taxon>
        <taxon>Microvirga</taxon>
    </lineage>
</organism>
<dbReference type="CDD" id="cd05013">
    <property type="entry name" value="SIS_RpiR"/>
    <property type="match status" value="1"/>
</dbReference>
<dbReference type="PATRIC" id="fig|864069.3.peg.3898"/>
<dbReference type="InterPro" id="IPR001347">
    <property type="entry name" value="SIS_dom"/>
</dbReference>
<evidence type="ECO:0000313" key="7">
    <source>
        <dbReference type="Proteomes" id="UP000003947"/>
    </source>
</evidence>
<feature type="domain" description="HTH rpiR-type" evidence="4">
    <location>
        <begin position="22"/>
        <end position="98"/>
    </location>
</feature>
<dbReference type="Pfam" id="PF01418">
    <property type="entry name" value="HTH_6"/>
    <property type="match status" value="1"/>
</dbReference>
<dbReference type="PROSITE" id="PS51071">
    <property type="entry name" value="HTH_RPIR"/>
    <property type="match status" value="1"/>
</dbReference>
<dbReference type="GO" id="GO:0003677">
    <property type="term" value="F:DNA binding"/>
    <property type="evidence" value="ECO:0007669"/>
    <property type="project" value="UniProtKB-KW"/>
</dbReference>
<dbReference type="SUPFAM" id="SSF46689">
    <property type="entry name" value="Homeodomain-like"/>
    <property type="match status" value="1"/>
</dbReference>
<evidence type="ECO:0000259" key="5">
    <source>
        <dbReference type="PROSITE" id="PS51464"/>
    </source>
</evidence>
<dbReference type="InterPro" id="IPR000281">
    <property type="entry name" value="HTH_RpiR"/>
</dbReference>
<dbReference type="GO" id="GO:0003700">
    <property type="term" value="F:DNA-binding transcription factor activity"/>
    <property type="evidence" value="ECO:0007669"/>
    <property type="project" value="InterPro"/>
</dbReference>
<keyword evidence="1" id="KW-0805">Transcription regulation</keyword>
<dbReference type="STRING" id="864069.MicloDRAFT_00035770"/>
<keyword evidence="2" id="KW-0238">DNA-binding</keyword>
<dbReference type="InterPro" id="IPR046348">
    <property type="entry name" value="SIS_dom_sf"/>
</dbReference>
<evidence type="ECO:0000256" key="2">
    <source>
        <dbReference type="ARBA" id="ARBA00023125"/>
    </source>
</evidence>
<dbReference type="InterPro" id="IPR009057">
    <property type="entry name" value="Homeodomain-like_sf"/>
</dbReference>
<dbReference type="InterPro" id="IPR047640">
    <property type="entry name" value="RpiR-like"/>
</dbReference>
<dbReference type="PANTHER" id="PTHR30514:SF20">
    <property type="entry name" value="TRANSCRIPTIONAL REGULATOR"/>
    <property type="match status" value="1"/>
</dbReference>
<dbReference type="Proteomes" id="UP000003947">
    <property type="component" value="Unassembled WGS sequence"/>
</dbReference>
<keyword evidence="3" id="KW-0804">Transcription</keyword>
<dbReference type="PROSITE" id="PS51464">
    <property type="entry name" value="SIS"/>
    <property type="match status" value="1"/>
</dbReference>
<dbReference type="HOGENOM" id="CLU_055769_1_3_5"/>
<feature type="domain" description="SIS" evidence="5">
    <location>
        <begin position="149"/>
        <end position="287"/>
    </location>
</feature>
<dbReference type="GO" id="GO:1901135">
    <property type="term" value="P:carbohydrate derivative metabolic process"/>
    <property type="evidence" value="ECO:0007669"/>
    <property type="project" value="InterPro"/>
</dbReference>
<evidence type="ECO:0000256" key="3">
    <source>
        <dbReference type="ARBA" id="ARBA00023163"/>
    </source>
</evidence>
<dbReference type="InterPro" id="IPR036388">
    <property type="entry name" value="WH-like_DNA-bd_sf"/>
</dbReference>
<dbReference type="EMBL" id="JH660645">
    <property type="protein sequence ID" value="EIM27023.1"/>
    <property type="molecule type" value="Genomic_DNA"/>
</dbReference>
<dbReference type="Pfam" id="PF01380">
    <property type="entry name" value="SIS"/>
    <property type="match status" value="1"/>
</dbReference>
<gene>
    <name evidence="6" type="ORF">MicloDRAFT_00035770</name>
</gene>
<accession>I4YST1</accession>
<dbReference type="GO" id="GO:0097367">
    <property type="term" value="F:carbohydrate derivative binding"/>
    <property type="evidence" value="ECO:0007669"/>
    <property type="project" value="InterPro"/>
</dbReference>
<dbReference type="Gene3D" id="1.10.10.10">
    <property type="entry name" value="Winged helix-like DNA-binding domain superfamily/Winged helix DNA-binding domain"/>
    <property type="match status" value="1"/>
</dbReference>
<dbReference type="PANTHER" id="PTHR30514">
    <property type="entry name" value="GLUCOKINASE"/>
    <property type="match status" value="1"/>
</dbReference>
<proteinExistence type="predicted"/>
<sequence length="287" mass="31006">METEDSMGSAEADVTDLPEDFDGLRALLLGRREAMPKRLKQIAAFALEHPEDMAFGTVAGIAEHAGVQPSTLVRFAKSLGYDGFSHLQQIFRDRLRERFPDYRERLRGLRDAEGHHVHAASLLEGFTHAAAISLERMQASVRPEELSRAIETLAKADTVYLLGARRVFPVIAYCAYAFGKLGVRAILIDHVGQLGPEQLAIASKRDAVLAISFTPYAPVTADLAAAAAQRDVPVVAITDSAFSPLVTNADVWLEVAEADFGAFRSLSASFALAMALAVGTAEKRAEG</sequence>
<dbReference type="SUPFAM" id="SSF53697">
    <property type="entry name" value="SIS domain"/>
    <property type="match status" value="1"/>
</dbReference>
<name>I4YST1_9HYPH</name>
<evidence type="ECO:0000313" key="6">
    <source>
        <dbReference type="EMBL" id="EIM27023.1"/>
    </source>
</evidence>
<dbReference type="Gene3D" id="3.40.50.10490">
    <property type="entry name" value="Glucose-6-phosphate isomerase like protein, domain 1"/>
    <property type="match status" value="1"/>
</dbReference>
<keyword evidence="7" id="KW-1185">Reference proteome</keyword>
<evidence type="ECO:0000259" key="4">
    <source>
        <dbReference type="PROSITE" id="PS51071"/>
    </source>
</evidence>
<dbReference type="eggNOG" id="COG1737">
    <property type="taxonomic scope" value="Bacteria"/>
</dbReference>
<dbReference type="AlphaFoldDB" id="I4YST1"/>
<dbReference type="InterPro" id="IPR035472">
    <property type="entry name" value="RpiR-like_SIS"/>
</dbReference>